<gene>
    <name evidence="1" type="ORF">KTT_45030</name>
</gene>
<comment type="caution">
    <text evidence="1">The sequence shown here is derived from an EMBL/GenBank/DDBJ whole genome shotgun (WGS) entry which is preliminary data.</text>
</comment>
<protein>
    <submittedName>
        <fullName evidence="1">Uncharacterized protein</fullName>
    </submittedName>
</protein>
<accession>A0A402A680</accession>
<name>A0A402A680_9CHLR</name>
<dbReference type="OrthoDB" id="172825at2"/>
<keyword evidence="2" id="KW-1185">Reference proteome</keyword>
<reference evidence="2" key="1">
    <citation type="submission" date="2018-12" db="EMBL/GenBank/DDBJ databases">
        <title>Tengunoibacter tsumagoiensis gen. nov., sp. nov., Dictyobacter kobayashii sp. nov., D. alpinus sp. nov., and D. joshuensis sp. nov. and description of Dictyobacteraceae fam. nov. within the order Ktedonobacterales isolated from Tengu-no-mugimeshi.</title>
        <authorList>
            <person name="Wang C.M."/>
            <person name="Zheng Y."/>
            <person name="Sakai Y."/>
            <person name="Toyoda A."/>
            <person name="Minakuchi Y."/>
            <person name="Abe K."/>
            <person name="Yokota A."/>
            <person name="Yabe S."/>
        </authorList>
    </citation>
    <scope>NUCLEOTIDE SEQUENCE [LARGE SCALE GENOMIC DNA]</scope>
    <source>
        <strain evidence="2">Uno3</strain>
    </source>
</reference>
<organism evidence="1 2">
    <name type="scientific">Tengunoibacter tsumagoiensis</name>
    <dbReference type="NCBI Taxonomy" id="2014871"/>
    <lineage>
        <taxon>Bacteria</taxon>
        <taxon>Bacillati</taxon>
        <taxon>Chloroflexota</taxon>
        <taxon>Ktedonobacteria</taxon>
        <taxon>Ktedonobacterales</taxon>
        <taxon>Dictyobacteraceae</taxon>
        <taxon>Tengunoibacter</taxon>
    </lineage>
</organism>
<evidence type="ECO:0000313" key="1">
    <source>
        <dbReference type="EMBL" id="GCE14644.1"/>
    </source>
</evidence>
<dbReference type="EMBL" id="BIFR01000002">
    <property type="protein sequence ID" value="GCE14644.1"/>
    <property type="molecule type" value="Genomic_DNA"/>
</dbReference>
<dbReference type="RefSeq" id="WP_126582195.1">
    <property type="nucleotide sequence ID" value="NZ_BIFR01000002.1"/>
</dbReference>
<dbReference type="Proteomes" id="UP000287352">
    <property type="component" value="Unassembled WGS sequence"/>
</dbReference>
<evidence type="ECO:0000313" key="2">
    <source>
        <dbReference type="Proteomes" id="UP000287352"/>
    </source>
</evidence>
<dbReference type="AlphaFoldDB" id="A0A402A680"/>
<sequence length="73" mass="7887">MNTYPEHIRALARQLGARLKTDATFKEQVEKNPIDALGAAGLQKEVVADFLRETGLGDVAGYLGSGFCSLTVY</sequence>
<proteinExistence type="predicted"/>